<comment type="caution">
    <text evidence="4">The sequence shown here is derived from an EMBL/GenBank/DDBJ whole genome shotgun (WGS) entry which is preliminary data.</text>
</comment>
<dbReference type="PANTHER" id="PTHR24126:SF14">
    <property type="entry name" value="ANK_REP_REGION DOMAIN-CONTAINING PROTEIN"/>
    <property type="match status" value="1"/>
</dbReference>
<dbReference type="SUPFAM" id="SSF48403">
    <property type="entry name" value="Ankyrin repeat"/>
    <property type="match status" value="2"/>
</dbReference>
<evidence type="ECO:0000256" key="3">
    <source>
        <dbReference type="PROSITE-ProRule" id="PRU00023"/>
    </source>
</evidence>
<name>A0A815NMZ2_9BILA</name>
<gene>
    <name evidence="4" type="ORF">KQP761_LOCUS11456</name>
</gene>
<dbReference type="InterPro" id="IPR002110">
    <property type="entry name" value="Ankyrin_rpt"/>
</dbReference>
<dbReference type="Proteomes" id="UP000663834">
    <property type="component" value="Unassembled WGS sequence"/>
</dbReference>
<feature type="repeat" description="ANK" evidence="3">
    <location>
        <begin position="277"/>
        <end position="300"/>
    </location>
</feature>
<dbReference type="Pfam" id="PF12796">
    <property type="entry name" value="Ank_2"/>
    <property type="match status" value="4"/>
</dbReference>
<sequence>MLFTRFKSEIEALGTNTLTSIDNRLDLVEEVSALWAAAAVNNLDIVTLLIERGNANINHLIKTHSTALRAAYFQNNLEMVRYLVEHGANPHQSKKGNYTNLMLSACRQYPSMVDYLVNKVKCDINAQDENGQTALYHAVRSGSVEITKFLLEHVAMNIPLGTNTLTSIDNRLDLVEEVSALWAAAAVNNLDIVKLLIERGNANINHLIKTHSTALRAAYFQNNLEMVRYLVEHGANPHQSKKGNYTNLMLSACRQYPSMVDYLVNKVKCDINAQDENGQTALYHAVRSGSVEITKFLLEHVAMNIRDNKRKVTPLMRAALFGEISLVDTFKYYCTDLEWTEAKELLAASFSGCVSQSFVLLQDRRECETPEQLNQLICPNKKDALRIESLLIHQRIIDHDHSDYHDVIHHYGARLANEHKYHECFRCWFYEFDLKIKYNMIFQSDFLNHFIFLFAKMKFNNKLTIPIEDLLQMFKITNHVLMSDYYRENFDANLIILLHLITIVGRIIHSEYLDEKQELSLNNYRDFYNSIASITSHQYRTIETGSSLLHLCTNASTESISFLNDYPCWITTRLLIGCGANVNVFDSDGNTPSHNLVKNIPMTNVLKKINLLYNADAHLDYINNKGQTPLQSMPLLHIKIIEHLKKNMDVIRLKCCCAKLIRQQKFSYENIFSTALVGFIR</sequence>
<dbReference type="OrthoDB" id="3246549at2759"/>
<feature type="repeat" description="ANK" evidence="3">
    <location>
        <begin position="63"/>
        <end position="95"/>
    </location>
</feature>
<dbReference type="AlphaFoldDB" id="A0A815NMZ2"/>
<feature type="repeat" description="ANK" evidence="3">
    <location>
        <begin position="130"/>
        <end position="153"/>
    </location>
</feature>
<dbReference type="SMART" id="SM00248">
    <property type="entry name" value="ANK"/>
    <property type="match status" value="10"/>
</dbReference>
<reference evidence="4" key="1">
    <citation type="submission" date="2021-02" db="EMBL/GenBank/DDBJ databases">
        <authorList>
            <person name="Nowell W R."/>
        </authorList>
    </citation>
    <scope>NUCLEOTIDE SEQUENCE</scope>
</reference>
<dbReference type="EMBL" id="CAJNOW010005099">
    <property type="protein sequence ID" value="CAF1439800.1"/>
    <property type="molecule type" value="Genomic_DNA"/>
</dbReference>
<dbReference type="PROSITE" id="PS50297">
    <property type="entry name" value="ANK_REP_REGION"/>
    <property type="match status" value="2"/>
</dbReference>
<dbReference type="Gene3D" id="1.25.40.20">
    <property type="entry name" value="Ankyrin repeat-containing domain"/>
    <property type="match status" value="4"/>
</dbReference>
<feature type="repeat" description="ANK" evidence="3">
    <location>
        <begin position="210"/>
        <end position="242"/>
    </location>
</feature>
<proteinExistence type="predicted"/>
<accession>A0A815NMZ2</accession>
<evidence type="ECO:0000256" key="1">
    <source>
        <dbReference type="ARBA" id="ARBA00022737"/>
    </source>
</evidence>
<dbReference type="InterPro" id="IPR036770">
    <property type="entry name" value="Ankyrin_rpt-contain_sf"/>
</dbReference>
<keyword evidence="2 3" id="KW-0040">ANK repeat</keyword>
<evidence type="ECO:0000313" key="5">
    <source>
        <dbReference type="Proteomes" id="UP000663834"/>
    </source>
</evidence>
<dbReference type="PROSITE" id="PS50088">
    <property type="entry name" value="ANK_REPEAT"/>
    <property type="match status" value="4"/>
</dbReference>
<organism evidence="4 5">
    <name type="scientific">Rotaria magnacalcarata</name>
    <dbReference type="NCBI Taxonomy" id="392030"/>
    <lineage>
        <taxon>Eukaryota</taxon>
        <taxon>Metazoa</taxon>
        <taxon>Spiralia</taxon>
        <taxon>Gnathifera</taxon>
        <taxon>Rotifera</taxon>
        <taxon>Eurotatoria</taxon>
        <taxon>Bdelloidea</taxon>
        <taxon>Philodinida</taxon>
        <taxon>Philodinidae</taxon>
        <taxon>Rotaria</taxon>
    </lineage>
</organism>
<keyword evidence="1" id="KW-0677">Repeat</keyword>
<evidence type="ECO:0000256" key="2">
    <source>
        <dbReference type="ARBA" id="ARBA00023043"/>
    </source>
</evidence>
<evidence type="ECO:0000313" key="4">
    <source>
        <dbReference type="EMBL" id="CAF1439800.1"/>
    </source>
</evidence>
<dbReference type="PANTHER" id="PTHR24126">
    <property type="entry name" value="ANKYRIN REPEAT, PH AND SEC7 DOMAIN CONTAINING PROTEIN SECG-RELATED"/>
    <property type="match status" value="1"/>
</dbReference>
<protein>
    <submittedName>
        <fullName evidence="4">Uncharacterized protein</fullName>
    </submittedName>
</protein>